<dbReference type="InterPro" id="IPR005149">
    <property type="entry name" value="Tscrpt_reg_PadR_N"/>
</dbReference>
<dbReference type="Gene3D" id="1.10.10.10">
    <property type="entry name" value="Winged helix-like DNA-binding domain superfamily/Winged helix DNA-binding domain"/>
    <property type="match status" value="1"/>
</dbReference>
<dbReference type="SUPFAM" id="SSF46785">
    <property type="entry name" value="Winged helix' DNA-binding domain"/>
    <property type="match status" value="1"/>
</dbReference>
<evidence type="ECO:0000313" key="3">
    <source>
        <dbReference type="EMBL" id="VAW14066.1"/>
    </source>
</evidence>
<dbReference type="AlphaFoldDB" id="A0A3B0U3R4"/>
<reference evidence="3" key="1">
    <citation type="submission" date="2018-06" db="EMBL/GenBank/DDBJ databases">
        <authorList>
            <person name="Zhirakovskaya E."/>
        </authorList>
    </citation>
    <scope>NUCLEOTIDE SEQUENCE</scope>
</reference>
<feature type="compositionally biased region" description="Polar residues" evidence="1">
    <location>
        <begin position="1"/>
        <end position="11"/>
    </location>
</feature>
<evidence type="ECO:0000259" key="2">
    <source>
        <dbReference type="Pfam" id="PF03551"/>
    </source>
</evidence>
<gene>
    <name evidence="3" type="ORF">MNBD_BACTEROID03-921</name>
</gene>
<feature type="domain" description="Transcription regulator PadR N-terminal" evidence="2">
    <location>
        <begin position="46"/>
        <end position="116"/>
    </location>
</feature>
<sequence>MQATISNTQDESLLDGRRTRHKKQKEVMNVENTKAQMRKGVLEYCILSILNGHDKYTSEILSTLKDAKMLVVEGTIYPLLTRLKNAGLLNYRWEESTSGPPRKYYTLTETGKLFLKELDKTWDELRSATNLVTKKK</sequence>
<dbReference type="PANTHER" id="PTHR33169:SF14">
    <property type="entry name" value="TRANSCRIPTIONAL REGULATOR RV3488"/>
    <property type="match status" value="1"/>
</dbReference>
<evidence type="ECO:0000256" key="1">
    <source>
        <dbReference type="SAM" id="MobiDB-lite"/>
    </source>
</evidence>
<feature type="region of interest" description="Disordered" evidence="1">
    <location>
        <begin position="1"/>
        <end position="24"/>
    </location>
</feature>
<dbReference type="PANTHER" id="PTHR33169">
    <property type="entry name" value="PADR-FAMILY TRANSCRIPTIONAL REGULATOR"/>
    <property type="match status" value="1"/>
</dbReference>
<dbReference type="InterPro" id="IPR036390">
    <property type="entry name" value="WH_DNA-bd_sf"/>
</dbReference>
<dbReference type="InterPro" id="IPR052509">
    <property type="entry name" value="Metal_resp_DNA-bind_regulator"/>
</dbReference>
<protein>
    <submittedName>
        <fullName evidence="3">Transcriptional regulator, PadR family</fullName>
    </submittedName>
</protein>
<organism evidence="3">
    <name type="scientific">hydrothermal vent metagenome</name>
    <dbReference type="NCBI Taxonomy" id="652676"/>
    <lineage>
        <taxon>unclassified sequences</taxon>
        <taxon>metagenomes</taxon>
        <taxon>ecological metagenomes</taxon>
    </lineage>
</organism>
<proteinExistence type="predicted"/>
<accession>A0A3B0U3R4</accession>
<dbReference type="EMBL" id="UOEL01000112">
    <property type="protein sequence ID" value="VAW14066.1"/>
    <property type="molecule type" value="Genomic_DNA"/>
</dbReference>
<name>A0A3B0U3R4_9ZZZZ</name>
<dbReference type="InterPro" id="IPR036388">
    <property type="entry name" value="WH-like_DNA-bd_sf"/>
</dbReference>
<dbReference type="Pfam" id="PF03551">
    <property type="entry name" value="PadR"/>
    <property type="match status" value="1"/>
</dbReference>